<dbReference type="STRING" id="903984.BCR21_14675"/>
<dbReference type="GO" id="GO:0004519">
    <property type="term" value="F:endonuclease activity"/>
    <property type="evidence" value="ECO:0007669"/>
    <property type="project" value="InterPro"/>
</dbReference>
<name>A0A1E5GA49_9ENTE</name>
<dbReference type="AlphaFoldDB" id="A0A1E5GA49"/>
<evidence type="ECO:0000313" key="3">
    <source>
        <dbReference type="EMBL" id="OEG09588.1"/>
    </source>
</evidence>
<comment type="caution">
    <text evidence="3">The sequence shown here is derived from an EMBL/GenBank/DDBJ whole genome shotgun (WGS) entry which is preliminary data.</text>
</comment>
<proteinExistence type="predicted"/>
<reference evidence="4" key="1">
    <citation type="submission" date="2016-09" db="EMBL/GenBank/DDBJ databases">
        <authorList>
            <person name="Gulvik C.A."/>
        </authorList>
    </citation>
    <scope>NUCLEOTIDE SEQUENCE [LARGE SCALE GENOMIC DNA]</scope>
    <source>
        <strain evidence="4">DSM 23328</strain>
    </source>
</reference>
<dbReference type="SUPFAM" id="SSF52980">
    <property type="entry name" value="Restriction endonuclease-like"/>
    <property type="match status" value="1"/>
</dbReference>
<dbReference type="Proteomes" id="UP000094068">
    <property type="component" value="Unassembled WGS sequence"/>
</dbReference>
<dbReference type="GO" id="GO:0009307">
    <property type="term" value="P:DNA restriction-modification system"/>
    <property type="evidence" value="ECO:0007669"/>
    <property type="project" value="InterPro"/>
</dbReference>
<evidence type="ECO:0000259" key="2">
    <source>
        <dbReference type="Pfam" id="PF04471"/>
    </source>
</evidence>
<dbReference type="RefSeq" id="WP_069647266.1">
    <property type="nucleotide sequence ID" value="NZ_MIJZ01000016.1"/>
</dbReference>
<evidence type="ECO:0000313" key="4">
    <source>
        <dbReference type="Proteomes" id="UP000094068"/>
    </source>
</evidence>
<evidence type="ECO:0000256" key="1">
    <source>
        <dbReference type="ARBA" id="ARBA00022801"/>
    </source>
</evidence>
<keyword evidence="1" id="KW-0378">Hydrolase</keyword>
<dbReference type="InterPro" id="IPR007560">
    <property type="entry name" value="Restrct_endonuc_IV_Mrr"/>
</dbReference>
<dbReference type="GO" id="GO:0016787">
    <property type="term" value="F:hydrolase activity"/>
    <property type="evidence" value="ECO:0007669"/>
    <property type="project" value="UniProtKB-KW"/>
</dbReference>
<dbReference type="InterPro" id="IPR011335">
    <property type="entry name" value="Restrct_endonuc-II-like"/>
</dbReference>
<accession>A0A1E5GA49</accession>
<gene>
    <name evidence="3" type="ORF">BCR21_14675</name>
</gene>
<feature type="domain" description="Restriction endonuclease type IV Mrr" evidence="2">
    <location>
        <begin position="45"/>
        <end position="123"/>
    </location>
</feature>
<organism evidence="3 4">
    <name type="scientific">Enterococcus ureasiticus</name>
    <dbReference type="NCBI Taxonomy" id="903984"/>
    <lineage>
        <taxon>Bacteria</taxon>
        <taxon>Bacillati</taxon>
        <taxon>Bacillota</taxon>
        <taxon>Bacilli</taxon>
        <taxon>Lactobacillales</taxon>
        <taxon>Enterococcaceae</taxon>
        <taxon>Enterococcus</taxon>
    </lineage>
</organism>
<dbReference type="GO" id="GO:0003677">
    <property type="term" value="F:DNA binding"/>
    <property type="evidence" value="ECO:0007669"/>
    <property type="project" value="InterPro"/>
</dbReference>
<dbReference type="Pfam" id="PF04471">
    <property type="entry name" value="Mrr_cat"/>
    <property type="match status" value="1"/>
</dbReference>
<sequence length="247" mass="29529">MFNKFKNRGRTLENIIEETCKKIAEDERINAKISKRIPLIGADKATHEFDILYEYEHFGLQYRVAIECKSWNKAINKSQLTDFAYKLKSVGNINGIFLSETKLQKGAKLVSEYEDIKFIRYSDFRSFSLSQNEKYLLPNYRSIGDPFWMFINKSGTDFLEQNVLFNNILYLFESKYYAMEFQRRVLKQMNEDIELVGVSQSHLRDIKVSQIKYKFQIGLFNPIHEEWERNQFHFSPLDTEEIDWFIR</sequence>
<dbReference type="EMBL" id="MIJZ01000016">
    <property type="protein sequence ID" value="OEG09588.1"/>
    <property type="molecule type" value="Genomic_DNA"/>
</dbReference>
<protein>
    <recommendedName>
        <fullName evidence="2">Restriction endonuclease type IV Mrr domain-containing protein</fullName>
    </recommendedName>
</protein>
<keyword evidence="4" id="KW-1185">Reference proteome</keyword>